<name>A0A0P5DK24_9CRUS</name>
<organism evidence="1">
    <name type="scientific">Daphnia magna</name>
    <dbReference type="NCBI Taxonomy" id="35525"/>
    <lineage>
        <taxon>Eukaryota</taxon>
        <taxon>Metazoa</taxon>
        <taxon>Ecdysozoa</taxon>
        <taxon>Arthropoda</taxon>
        <taxon>Crustacea</taxon>
        <taxon>Branchiopoda</taxon>
        <taxon>Diplostraca</taxon>
        <taxon>Cladocera</taxon>
        <taxon>Anomopoda</taxon>
        <taxon>Daphniidae</taxon>
        <taxon>Daphnia</taxon>
    </lineage>
</organism>
<evidence type="ECO:0000313" key="1">
    <source>
        <dbReference type="EMBL" id="JAN82323.1"/>
    </source>
</evidence>
<dbReference type="EMBL" id="GDIQ01012414">
    <property type="protein sequence ID" value="JAN82323.1"/>
    <property type="molecule type" value="Transcribed_RNA"/>
</dbReference>
<proteinExistence type="predicted"/>
<sequence length="138" mass="15964">MCVYIYCVMFSICTVDKSTQEEEFLFLFLRRVSVSFDHAICKRIKRPTVVVLALYIVVPKANSQKNEKGHPTERRPIVFLLPVSLLLHCFCHQCSIPAAFQKIPVWPRIVYTTMEMSKAGEMQMQTQILCTTQMKMLA</sequence>
<accession>A0A0P5DK24</accession>
<dbReference type="AlphaFoldDB" id="A0A0P5DK24"/>
<reference evidence="1" key="1">
    <citation type="submission" date="2015-10" db="EMBL/GenBank/DDBJ databases">
        <title>EvidentialGene: Evidence-directed Construction of Complete mRNA Transcriptomes without Genomes.</title>
        <authorList>
            <person name="Gilbert D.G."/>
        </authorList>
    </citation>
    <scope>NUCLEOTIDE SEQUENCE</scope>
</reference>
<protein>
    <submittedName>
        <fullName evidence="1">Uncharacterized protein</fullName>
    </submittedName>
</protein>